<name>A0A1E2RZ65_9HYPH</name>
<sequence>MNVLLVEDEPRVADFIDRGLRAENHGVTVAPSGGEAIEVAKGGEFDVIVLDLMLPDMHGYDVCQRLRAEGDHTPILMLTAMDTLEDKIKGLKIGADDYLPKPFDFDELLARMEALVRRSHNFAPSSNKLQVADLVLDRDALEVTRAGETIKLTAKELAILELLMGAPGRVFSRTRILNQVWGYSEDPLTNVVDVYIARLRRKIDTEGKEPLLETVRGHGYRLKAVNEKSEPADASPSTAPKE</sequence>
<keyword evidence="3" id="KW-0805">Transcription regulation</keyword>
<feature type="domain" description="Response regulatory" evidence="10">
    <location>
        <begin position="2"/>
        <end position="116"/>
    </location>
</feature>
<evidence type="ECO:0000256" key="5">
    <source>
        <dbReference type="ARBA" id="ARBA00023163"/>
    </source>
</evidence>
<feature type="modified residue" description="4-aspartylphosphate" evidence="7">
    <location>
        <position position="51"/>
    </location>
</feature>
<dbReference type="Gene3D" id="6.10.250.690">
    <property type="match status" value="1"/>
</dbReference>
<dbReference type="InterPro" id="IPR001867">
    <property type="entry name" value="OmpR/PhoB-type_DNA-bd"/>
</dbReference>
<dbReference type="PATRIC" id="fig|1177755.3.peg.1476"/>
<dbReference type="PROSITE" id="PS50110">
    <property type="entry name" value="RESPONSE_REGULATORY"/>
    <property type="match status" value="1"/>
</dbReference>
<dbReference type="InterPro" id="IPR011006">
    <property type="entry name" value="CheY-like_superfamily"/>
</dbReference>
<evidence type="ECO:0000259" key="11">
    <source>
        <dbReference type="PROSITE" id="PS51755"/>
    </source>
</evidence>
<dbReference type="OrthoDB" id="9802426at2"/>
<dbReference type="SMART" id="SM00862">
    <property type="entry name" value="Trans_reg_C"/>
    <property type="match status" value="1"/>
</dbReference>
<dbReference type="PANTHER" id="PTHR48111">
    <property type="entry name" value="REGULATOR OF RPOS"/>
    <property type="match status" value="1"/>
</dbReference>
<dbReference type="SUPFAM" id="SSF52172">
    <property type="entry name" value="CheY-like"/>
    <property type="match status" value="1"/>
</dbReference>
<dbReference type="EMBL" id="MASI01000003">
    <property type="protein sequence ID" value="ODA67442.1"/>
    <property type="molecule type" value="Genomic_DNA"/>
</dbReference>
<dbReference type="FunFam" id="1.10.10.10:FF:000005">
    <property type="entry name" value="Two-component system response regulator"/>
    <property type="match status" value="1"/>
</dbReference>
<dbReference type="Pfam" id="PF00072">
    <property type="entry name" value="Response_reg"/>
    <property type="match status" value="1"/>
</dbReference>
<evidence type="ECO:0000256" key="6">
    <source>
        <dbReference type="ARBA" id="ARBA00040524"/>
    </source>
</evidence>
<feature type="DNA-binding region" description="OmpR/PhoB-type" evidence="8">
    <location>
        <begin position="126"/>
        <end position="224"/>
    </location>
</feature>
<evidence type="ECO:0000313" key="12">
    <source>
        <dbReference type="EMBL" id="ODA67442.1"/>
    </source>
</evidence>
<dbReference type="GO" id="GO:0000976">
    <property type="term" value="F:transcription cis-regulatory region binding"/>
    <property type="evidence" value="ECO:0007669"/>
    <property type="project" value="TreeGrafter"/>
</dbReference>
<keyword evidence="1 7" id="KW-0597">Phosphoprotein</keyword>
<comment type="caution">
    <text evidence="12">The sequence shown here is derived from an EMBL/GenBank/DDBJ whole genome shotgun (WGS) entry which is preliminary data.</text>
</comment>
<evidence type="ECO:0000256" key="4">
    <source>
        <dbReference type="ARBA" id="ARBA00023125"/>
    </source>
</evidence>
<dbReference type="FunFam" id="3.40.50.2300:FF:000001">
    <property type="entry name" value="DNA-binding response regulator PhoB"/>
    <property type="match status" value="1"/>
</dbReference>
<dbReference type="STRING" id="1177755.A7A08_01474"/>
<gene>
    <name evidence="12" type="ORF">A7A08_01474</name>
</gene>
<dbReference type="Gene3D" id="1.10.10.10">
    <property type="entry name" value="Winged helix-like DNA-binding domain superfamily/Winged helix DNA-binding domain"/>
    <property type="match status" value="1"/>
</dbReference>
<proteinExistence type="predicted"/>
<dbReference type="GO" id="GO:0032993">
    <property type="term" value="C:protein-DNA complex"/>
    <property type="evidence" value="ECO:0007669"/>
    <property type="project" value="TreeGrafter"/>
</dbReference>
<dbReference type="PROSITE" id="PS51755">
    <property type="entry name" value="OMPR_PHOB"/>
    <property type="match status" value="1"/>
</dbReference>
<reference evidence="12 13" key="1">
    <citation type="submission" date="2016-07" db="EMBL/GenBank/DDBJ databases">
        <title>Draft genome sequence of Methyloligella halotolerans C2T (VKM B-2706T=CCUG 61687T=DSM 25045T), a halotolerant polyhydroxybutyrate accumulating methylotroph.</title>
        <authorList>
            <person name="Vasilenko O.V."/>
            <person name="Doronina N.V."/>
            <person name="Poroshina M.N."/>
            <person name="Tarlachkov S.V."/>
            <person name="Trotsenko Y.A."/>
        </authorList>
    </citation>
    <scope>NUCLEOTIDE SEQUENCE [LARGE SCALE GENOMIC DNA]</scope>
    <source>
        <strain evidence="12 13">VKM B-2706</strain>
    </source>
</reference>
<feature type="region of interest" description="Disordered" evidence="9">
    <location>
        <begin position="223"/>
        <end position="242"/>
    </location>
</feature>
<evidence type="ECO:0000256" key="7">
    <source>
        <dbReference type="PROSITE-ProRule" id="PRU00169"/>
    </source>
</evidence>
<dbReference type="GO" id="GO:0005829">
    <property type="term" value="C:cytosol"/>
    <property type="evidence" value="ECO:0007669"/>
    <property type="project" value="TreeGrafter"/>
</dbReference>
<keyword evidence="2" id="KW-0902">Two-component regulatory system</keyword>
<dbReference type="InterPro" id="IPR039420">
    <property type="entry name" value="WalR-like"/>
</dbReference>
<dbReference type="Gene3D" id="3.40.50.2300">
    <property type="match status" value="1"/>
</dbReference>
<evidence type="ECO:0000256" key="1">
    <source>
        <dbReference type="ARBA" id="ARBA00022553"/>
    </source>
</evidence>
<dbReference type="PANTHER" id="PTHR48111:SF22">
    <property type="entry name" value="REGULATOR OF RPOS"/>
    <property type="match status" value="1"/>
</dbReference>
<evidence type="ECO:0000256" key="8">
    <source>
        <dbReference type="PROSITE-ProRule" id="PRU01091"/>
    </source>
</evidence>
<evidence type="ECO:0000313" key="13">
    <source>
        <dbReference type="Proteomes" id="UP000095087"/>
    </source>
</evidence>
<dbReference type="Proteomes" id="UP000095087">
    <property type="component" value="Unassembled WGS sequence"/>
</dbReference>
<keyword evidence="4 8" id="KW-0238">DNA-binding</keyword>
<dbReference type="GO" id="GO:0000156">
    <property type="term" value="F:phosphorelay response regulator activity"/>
    <property type="evidence" value="ECO:0007669"/>
    <property type="project" value="TreeGrafter"/>
</dbReference>
<dbReference type="Pfam" id="PF00486">
    <property type="entry name" value="Trans_reg_C"/>
    <property type="match status" value="1"/>
</dbReference>
<accession>A0A1E2RZ65</accession>
<dbReference type="CDD" id="cd00383">
    <property type="entry name" value="trans_reg_C"/>
    <property type="match status" value="1"/>
</dbReference>
<protein>
    <recommendedName>
        <fullName evidence="6">Cell cycle response regulator CtrA</fullName>
    </recommendedName>
</protein>
<dbReference type="AlphaFoldDB" id="A0A1E2RZ65"/>
<organism evidence="12 13">
    <name type="scientific">Methyloligella halotolerans</name>
    <dbReference type="NCBI Taxonomy" id="1177755"/>
    <lineage>
        <taxon>Bacteria</taxon>
        <taxon>Pseudomonadati</taxon>
        <taxon>Pseudomonadota</taxon>
        <taxon>Alphaproteobacteria</taxon>
        <taxon>Hyphomicrobiales</taxon>
        <taxon>Hyphomicrobiaceae</taxon>
        <taxon>Methyloligella</taxon>
    </lineage>
</organism>
<dbReference type="InterPro" id="IPR036388">
    <property type="entry name" value="WH-like_DNA-bd_sf"/>
</dbReference>
<keyword evidence="5" id="KW-0804">Transcription</keyword>
<dbReference type="InterPro" id="IPR001789">
    <property type="entry name" value="Sig_transdc_resp-reg_receiver"/>
</dbReference>
<feature type="domain" description="OmpR/PhoB-type" evidence="11">
    <location>
        <begin position="126"/>
        <end position="224"/>
    </location>
</feature>
<evidence type="ECO:0000256" key="9">
    <source>
        <dbReference type="SAM" id="MobiDB-lite"/>
    </source>
</evidence>
<keyword evidence="13" id="KW-1185">Reference proteome</keyword>
<evidence type="ECO:0000256" key="3">
    <source>
        <dbReference type="ARBA" id="ARBA00023015"/>
    </source>
</evidence>
<evidence type="ECO:0000259" key="10">
    <source>
        <dbReference type="PROSITE" id="PS50110"/>
    </source>
</evidence>
<dbReference type="SMART" id="SM00448">
    <property type="entry name" value="REC"/>
    <property type="match status" value="1"/>
</dbReference>
<dbReference type="RefSeq" id="WP_069094805.1">
    <property type="nucleotide sequence ID" value="NZ_MASI01000003.1"/>
</dbReference>
<evidence type="ECO:0000256" key="2">
    <source>
        <dbReference type="ARBA" id="ARBA00023012"/>
    </source>
</evidence>
<dbReference type="GO" id="GO:0006355">
    <property type="term" value="P:regulation of DNA-templated transcription"/>
    <property type="evidence" value="ECO:0007669"/>
    <property type="project" value="InterPro"/>
</dbReference>